<dbReference type="RefSeq" id="WP_153471878.1">
    <property type="nucleotide sequence ID" value="NZ_WBOF01000008.1"/>
</dbReference>
<keyword evidence="2" id="KW-1185">Reference proteome</keyword>
<dbReference type="EMBL" id="WBOF01000008">
    <property type="protein sequence ID" value="MQS17944.1"/>
    <property type="molecule type" value="Genomic_DNA"/>
</dbReference>
<name>A0A6N7L614_9ACTN</name>
<accession>A0A6N7L614</accession>
<gene>
    <name evidence="1" type="ORF">F7Q99_38585</name>
</gene>
<proteinExistence type="predicted"/>
<reference evidence="1 2" key="1">
    <citation type="submission" date="2019-09" db="EMBL/GenBank/DDBJ databases">
        <title>Genome Sequences of Streptomyces kaniharaensis ATCC 21070.</title>
        <authorList>
            <person name="Zhu W."/>
            <person name="De Crecy-Lagard V."/>
            <person name="Richards N.G."/>
        </authorList>
    </citation>
    <scope>NUCLEOTIDE SEQUENCE [LARGE SCALE GENOMIC DNA]</scope>
    <source>
        <strain evidence="1 2">SF-557</strain>
    </source>
</reference>
<protein>
    <submittedName>
        <fullName evidence="1">Uncharacterized protein</fullName>
    </submittedName>
</protein>
<evidence type="ECO:0000313" key="2">
    <source>
        <dbReference type="Proteomes" id="UP000450000"/>
    </source>
</evidence>
<sequence>MYRFRVVQTALQPRQQVIAMTAMLAAVLGVVAALTHSATAAGTGLAAAAGYALVLAPAVLFLQARPLAVLVGTALISAELARVPVHLYRRRRSGGEVWA</sequence>
<dbReference type="Proteomes" id="UP000450000">
    <property type="component" value="Unassembled WGS sequence"/>
</dbReference>
<dbReference type="AlphaFoldDB" id="A0A6N7L614"/>
<organism evidence="1 2">
    <name type="scientific">Streptomyces kaniharaensis</name>
    <dbReference type="NCBI Taxonomy" id="212423"/>
    <lineage>
        <taxon>Bacteria</taxon>
        <taxon>Bacillati</taxon>
        <taxon>Actinomycetota</taxon>
        <taxon>Actinomycetes</taxon>
        <taxon>Kitasatosporales</taxon>
        <taxon>Streptomycetaceae</taxon>
        <taxon>Streptomyces</taxon>
    </lineage>
</organism>
<comment type="caution">
    <text evidence="1">The sequence shown here is derived from an EMBL/GenBank/DDBJ whole genome shotgun (WGS) entry which is preliminary data.</text>
</comment>
<evidence type="ECO:0000313" key="1">
    <source>
        <dbReference type="EMBL" id="MQS17944.1"/>
    </source>
</evidence>